<accession>A0ABR2VNL1</accession>
<feature type="signal peptide" evidence="8">
    <location>
        <begin position="1"/>
        <end position="19"/>
    </location>
</feature>
<dbReference type="InterPro" id="IPR036861">
    <property type="entry name" value="Endochitinase-like_sf"/>
</dbReference>
<keyword evidence="3" id="KW-0479">Metal-binding</keyword>
<gene>
    <name evidence="10" type="ORF">K7432_015493</name>
</gene>
<dbReference type="CDD" id="cd00035">
    <property type="entry name" value="ChtBD1"/>
    <property type="match status" value="1"/>
</dbReference>
<feature type="domain" description="Chitin-binding type-1" evidence="9">
    <location>
        <begin position="87"/>
        <end position="129"/>
    </location>
</feature>
<proteinExistence type="predicted"/>
<dbReference type="PANTHER" id="PTHR46471">
    <property type="entry name" value="CHITIN DEACETYLASE"/>
    <property type="match status" value="1"/>
</dbReference>
<name>A0ABR2VNL1_9FUNG</name>
<protein>
    <recommendedName>
        <fullName evidence="9">Chitin-binding type-1 domain-containing protein</fullName>
    </recommendedName>
</protein>
<dbReference type="SMART" id="SM00270">
    <property type="entry name" value="ChtBD1"/>
    <property type="match status" value="4"/>
</dbReference>
<evidence type="ECO:0000256" key="8">
    <source>
        <dbReference type="SAM" id="SignalP"/>
    </source>
</evidence>
<feature type="chain" id="PRO_5046111698" description="Chitin-binding type-1 domain-containing protein" evidence="8">
    <location>
        <begin position="20"/>
        <end position="302"/>
    </location>
</feature>
<evidence type="ECO:0000256" key="1">
    <source>
        <dbReference type="ARBA" id="ARBA00001941"/>
    </source>
</evidence>
<reference evidence="10 11" key="1">
    <citation type="submission" date="2023-04" db="EMBL/GenBank/DDBJ databases">
        <title>Genome of Basidiobolus ranarum AG-B5.</title>
        <authorList>
            <person name="Stajich J.E."/>
            <person name="Carter-House D."/>
            <person name="Gryganskyi A."/>
        </authorList>
    </citation>
    <scope>NUCLEOTIDE SEQUENCE [LARGE SCALE GENOMIC DNA]</scope>
    <source>
        <strain evidence="10 11">AG-B5</strain>
    </source>
</reference>
<feature type="domain" description="Chitin-binding type-1" evidence="9">
    <location>
        <begin position="148"/>
        <end position="190"/>
    </location>
</feature>
<feature type="disulfide bond" evidence="7">
    <location>
        <begin position="40"/>
        <end position="54"/>
    </location>
</feature>
<evidence type="ECO:0000256" key="6">
    <source>
        <dbReference type="ARBA" id="ARBA00023277"/>
    </source>
</evidence>
<evidence type="ECO:0000256" key="2">
    <source>
        <dbReference type="ARBA" id="ARBA00022669"/>
    </source>
</evidence>
<feature type="disulfide bond" evidence="7">
    <location>
        <begin position="102"/>
        <end position="116"/>
    </location>
</feature>
<feature type="disulfide bond" evidence="7">
    <location>
        <begin position="97"/>
        <end position="109"/>
    </location>
</feature>
<dbReference type="EMBL" id="JASJQH010008996">
    <property type="protein sequence ID" value="KAK9685467.1"/>
    <property type="molecule type" value="Genomic_DNA"/>
</dbReference>
<dbReference type="SUPFAM" id="SSF57016">
    <property type="entry name" value="Plant lectins/antimicrobial peptides"/>
    <property type="match status" value="4"/>
</dbReference>
<keyword evidence="4 8" id="KW-0732">Signal</keyword>
<evidence type="ECO:0000256" key="5">
    <source>
        <dbReference type="ARBA" id="ARBA00022801"/>
    </source>
</evidence>
<organism evidence="10 11">
    <name type="scientific">Basidiobolus ranarum</name>
    <dbReference type="NCBI Taxonomy" id="34480"/>
    <lineage>
        <taxon>Eukaryota</taxon>
        <taxon>Fungi</taxon>
        <taxon>Fungi incertae sedis</taxon>
        <taxon>Zoopagomycota</taxon>
        <taxon>Entomophthoromycotina</taxon>
        <taxon>Basidiobolomycetes</taxon>
        <taxon>Basidiobolales</taxon>
        <taxon>Basidiobolaceae</taxon>
        <taxon>Basidiobolus</taxon>
    </lineage>
</organism>
<evidence type="ECO:0000256" key="3">
    <source>
        <dbReference type="ARBA" id="ARBA00022723"/>
    </source>
</evidence>
<dbReference type="PROSITE" id="PS50941">
    <property type="entry name" value="CHIT_BIND_I_2"/>
    <property type="match status" value="4"/>
</dbReference>
<evidence type="ECO:0000256" key="7">
    <source>
        <dbReference type="PROSITE-ProRule" id="PRU00261"/>
    </source>
</evidence>
<comment type="caution">
    <text evidence="7">Lacks conserved residue(s) required for the propagation of feature annotation.</text>
</comment>
<feature type="disulfide bond" evidence="7">
    <location>
        <begin position="158"/>
        <end position="170"/>
    </location>
</feature>
<evidence type="ECO:0000259" key="9">
    <source>
        <dbReference type="PROSITE" id="PS50941"/>
    </source>
</evidence>
<comment type="caution">
    <text evidence="10">The sequence shown here is derived from an EMBL/GenBank/DDBJ whole genome shotgun (WGS) entry which is preliminary data.</text>
</comment>
<dbReference type="PANTHER" id="PTHR46471:SF2">
    <property type="entry name" value="CHITIN DEACETYLASE-RELATED"/>
    <property type="match status" value="1"/>
</dbReference>
<keyword evidence="5" id="KW-0378">Hydrolase</keyword>
<keyword evidence="11" id="KW-1185">Reference proteome</keyword>
<dbReference type="Proteomes" id="UP001479436">
    <property type="component" value="Unassembled WGS sequence"/>
</dbReference>
<evidence type="ECO:0000313" key="11">
    <source>
        <dbReference type="Proteomes" id="UP001479436"/>
    </source>
</evidence>
<sequence length="302" mass="31337">MKFFLSLLGIALAATSIEGAPQYISDRCGSEYGTCAQGLCCNQLGYCGSTSDYCSTGCQENFGSCDEGSKIATTNITATSTPLKQLNEQCGSGFGSCAPGLCCSEWGWCGYSSDHCTGGCQEQFGTCNTGSTTTTTNTPTSTPLKQLNEQCGSNDGTCAPGLCCSEWGWCGYSSDHCTGGCQKLFGTCNNGQETTTSISSTDSVTSSSTINPTSTFTSNTATTTDTATATSTPIGLKYLDEQCGSKYGSCAPGLCCGQGGYCGYTSDHCSTGCQKDFGICDNKIKAECADFRIAGLSRRSER</sequence>
<evidence type="ECO:0000313" key="10">
    <source>
        <dbReference type="EMBL" id="KAK9685467.1"/>
    </source>
</evidence>
<feature type="disulfide bond" evidence="7">
    <location>
        <begin position="250"/>
        <end position="262"/>
    </location>
</feature>
<dbReference type="InterPro" id="IPR001002">
    <property type="entry name" value="Chitin-bd_1"/>
</dbReference>
<dbReference type="Gene3D" id="3.30.60.10">
    <property type="entry name" value="Endochitinase-like"/>
    <property type="match status" value="4"/>
</dbReference>
<keyword evidence="2 7" id="KW-0147">Chitin-binding</keyword>
<comment type="cofactor">
    <cofactor evidence="1">
        <name>Co(2+)</name>
        <dbReference type="ChEBI" id="CHEBI:48828"/>
    </cofactor>
</comment>
<keyword evidence="7" id="KW-1015">Disulfide bond</keyword>
<feature type="disulfide bond" evidence="7">
    <location>
        <begin position="35"/>
        <end position="47"/>
    </location>
</feature>
<feature type="domain" description="Chitin-binding type-1" evidence="9">
    <location>
        <begin position="240"/>
        <end position="282"/>
    </location>
</feature>
<feature type="disulfide bond" evidence="7">
    <location>
        <begin position="255"/>
        <end position="269"/>
    </location>
</feature>
<keyword evidence="6" id="KW-0119">Carbohydrate metabolism</keyword>
<feature type="domain" description="Chitin-binding type-1" evidence="9">
    <location>
        <begin position="25"/>
        <end position="67"/>
    </location>
</feature>
<evidence type="ECO:0000256" key="4">
    <source>
        <dbReference type="ARBA" id="ARBA00022729"/>
    </source>
</evidence>
<dbReference type="Pfam" id="PF00187">
    <property type="entry name" value="Chitin_bind_1"/>
    <property type="match status" value="3"/>
</dbReference>
<feature type="disulfide bond" evidence="7">
    <location>
        <begin position="163"/>
        <end position="177"/>
    </location>
</feature>